<dbReference type="CDD" id="cd00093">
    <property type="entry name" value="HTH_XRE"/>
    <property type="match status" value="1"/>
</dbReference>
<dbReference type="Gene3D" id="1.10.260.40">
    <property type="entry name" value="lambda repressor-like DNA-binding domains"/>
    <property type="match status" value="1"/>
</dbReference>
<organism evidence="2 3">
    <name type="scientific">Staphylococcus saprophyticus</name>
    <dbReference type="NCBI Taxonomy" id="29385"/>
    <lineage>
        <taxon>Bacteria</taxon>
        <taxon>Bacillati</taxon>
        <taxon>Bacillota</taxon>
        <taxon>Bacilli</taxon>
        <taxon>Bacillales</taxon>
        <taxon>Staphylococcaceae</taxon>
        <taxon>Staphylococcus</taxon>
    </lineage>
</organism>
<keyword evidence="1" id="KW-0238">DNA-binding</keyword>
<evidence type="ECO:0000313" key="3">
    <source>
        <dbReference type="Proteomes" id="UP000254707"/>
    </source>
</evidence>
<dbReference type="PROSITE" id="PS50943">
    <property type="entry name" value="HTH_CROC1"/>
    <property type="match status" value="1"/>
</dbReference>
<dbReference type="Pfam" id="PF13127">
    <property type="entry name" value="DUF3955"/>
    <property type="match status" value="1"/>
</dbReference>
<dbReference type="InterPro" id="IPR025016">
    <property type="entry name" value="DUF3955"/>
</dbReference>
<dbReference type="PANTHER" id="PTHR46558:SF4">
    <property type="entry name" value="DNA-BIDING PHAGE PROTEIN"/>
    <property type="match status" value="1"/>
</dbReference>
<dbReference type="AlphaFoldDB" id="A0A380HLD7"/>
<dbReference type="SUPFAM" id="SSF47413">
    <property type="entry name" value="lambda repressor-like DNA-binding domains"/>
    <property type="match status" value="1"/>
</dbReference>
<protein>
    <submittedName>
        <fullName evidence="2">Transcriptional regulator</fullName>
    </submittedName>
</protein>
<gene>
    <name evidence="2" type="ORF">NCTC7688_00244</name>
</gene>
<reference evidence="2 3" key="1">
    <citation type="submission" date="2018-06" db="EMBL/GenBank/DDBJ databases">
        <authorList>
            <consortium name="Pathogen Informatics"/>
            <person name="Doyle S."/>
        </authorList>
    </citation>
    <scope>NUCLEOTIDE SEQUENCE [LARGE SCALE GENOMIC DNA]</scope>
    <source>
        <strain evidence="2 3">NCTC7688</strain>
    </source>
</reference>
<name>A0A380HLD7_STASA</name>
<evidence type="ECO:0000256" key="1">
    <source>
        <dbReference type="ARBA" id="ARBA00023125"/>
    </source>
</evidence>
<dbReference type="InterPro" id="IPR010982">
    <property type="entry name" value="Lambda_DNA-bd_dom_sf"/>
</dbReference>
<dbReference type="SMART" id="SM00530">
    <property type="entry name" value="HTH_XRE"/>
    <property type="match status" value="1"/>
</dbReference>
<accession>A0A380HLD7</accession>
<sequence>MNFGTQIKMIRKENQLTQEQFANQLNISRQTVSARENNRYLPDIEMIVEIAKTFNLSLDDLILGNTVVKDKLVNDTKFVKRIRLSILSMIFILIAIVSALLFTSSPSHVSQDGVLQEPWFLVILAFFSLLTGLIIGMVNLVLIFINYYKYARRRK</sequence>
<dbReference type="GO" id="GO:0003677">
    <property type="term" value="F:DNA binding"/>
    <property type="evidence" value="ECO:0007669"/>
    <property type="project" value="UniProtKB-KW"/>
</dbReference>
<dbReference type="EMBL" id="UHED01000001">
    <property type="protein sequence ID" value="SUM81750.1"/>
    <property type="molecule type" value="Genomic_DNA"/>
</dbReference>
<dbReference type="Proteomes" id="UP000254707">
    <property type="component" value="Unassembled WGS sequence"/>
</dbReference>
<proteinExistence type="predicted"/>
<dbReference type="RefSeq" id="WP_002482061.1">
    <property type="nucleotide sequence ID" value="NZ_CAXOQR010000011.1"/>
</dbReference>
<dbReference type="PANTHER" id="PTHR46558">
    <property type="entry name" value="TRACRIPTIONAL REGULATORY PROTEIN-RELATED-RELATED"/>
    <property type="match status" value="1"/>
</dbReference>
<evidence type="ECO:0000313" key="2">
    <source>
        <dbReference type="EMBL" id="SUM81750.1"/>
    </source>
</evidence>
<dbReference type="InterPro" id="IPR001387">
    <property type="entry name" value="Cro/C1-type_HTH"/>
</dbReference>
<dbReference type="Pfam" id="PF01381">
    <property type="entry name" value="HTH_3"/>
    <property type="match status" value="1"/>
</dbReference>